<evidence type="ECO:0000313" key="2">
    <source>
        <dbReference type="EMBL" id="MDY7227874.1"/>
    </source>
</evidence>
<organism evidence="2 3">
    <name type="scientific">Hyalangium rubrum</name>
    <dbReference type="NCBI Taxonomy" id="3103134"/>
    <lineage>
        <taxon>Bacteria</taxon>
        <taxon>Pseudomonadati</taxon>
        <taxon>Myxococcota</taxon>
        <taxon>Myxococcia</taxon>
        <taxon>Myxococcales</taxon>
        <taxon>Cystobacterineae</taxon>
        <taxon>Archangiaceae</taxon>
        <taxon>Hyalangium</taxon>
    </lineage>
</organism>
<evidence type="ECO:0000313" key="3">
    <source>
        <dbReference type="Proteomes" id="UP001291309"/>
    </source>
</evidence>
<keyword evidence="1" id="KW-0732">Signal</keyword>
<comment type="caution">
    <text evidence="2">The sequence shown here is derived from an EMBL/GenBank/DDBJ whole genome shotgun (WGS) entry which is preliminary data.</text>
</comment>
<reference evidence="2 3" key="1">
    <citation type="submission" date="2023-12" db="EMBL/GenBank/DDBJ databases">
        <title>the genome sequence of Hyalangium sp. s54d21.</title>
        <authorList>
            <person name="Zhang X."/>
        </authorList>
    </citation>
    <scope>NUCLEOTIDE SEQUENCE [LARGE SCALE GENOMIC DNA]</scope>
    <source>
        <strain evidence="3">s54d21</strain>
    </source>
</reference>
<dbReference type="RefSeq" id="WP_321546603.1">
    <property type="nucleotide sequence ID" value="NZ_JAXIVS010000005.1"/>
</dbReference>
<dbReference type="EMBL" id="JAXIVS010000005">
    <property type="protein sequence ID" value="MDY7227874.1"/>
    <property type="molecule type" value="Genomic_DNA"/>
</dbReference>
<accession>A0ABU5H451</accession>
<proteinExistence type="predicted"/>
<feature type="chain" id="PRO_5045451338" description="Lipoprotein" evidence="1">
    <location>
        <begin position="22"/>
        <end position="262"/>
    </location>
</feature>
<evidence type="ECO:0008006" key="4">
    <source>
        <dbReference type="Google" id="ProtNLM"/>
    </source>
</evidence>
<sequence length="262" mass="28845">MTVLLRALGLCALFLALPAHAATDPLAQGTEDHEAQLIGWSSDEKRFALRLYLRDAAITDGSHTDPVACEGYLTNEGNPLHGGLVVLVYERGRLLSTFPIYDREKCTPPEESKKRQEAAQKKLDALGIKLDARGQTFIPQFNGPTLTVNQGPQAPFTFEFEERLQGTTTHPKSGEARGTSEQELYLRKGETRQKVLTRKVPFSYSTRMTGARKAALDRVFVSPSGNTLVVLSNEFVANMASRRKSLRLMGVLGWSGGTLKPL</sequence>
<evidence type="ECO:0000256" key="1">
    <source>
        <dbReference type="SAM" id="SignalP"/>
    </source>
</evidence>
<feature type="signal peptide" evidence="1">
    <location>
        <begin position="1"/>
        <end position="21"/>
    </location>
</feature>
<dbReference type="Proteomes" id="UP001291309">
    <property type="component" value="Unassembled WGS sequence"/>
</dbReference>
<gene>
    <name evidence="2" type="ORF">SYV04_15770</name>
</gene>
<name>A0ABU5H451_9BACT</name>
<keyword evidence="3" id="KW-1185">Reference proteome</keyword>
<protein>
    <recommendedName>
        <fullName evidence="4">Lipoprotein</fullName>
    </recommendedName>
</protein>